<proteinExistence type="predicted"/>
<dbReference type="GO" id="GO:0030490">
    <property type="term" value="P:maturation of SSU-rRNA"/>
    <property type="evidence" value="ECO:0007669"/>
    <property type="project" value="TreeGrafter"/>
</dbReference>
<evidence type="ECO:0000256" key="1">
    <source>
        <dbReference type="ARBA" id="ARBA00023054"/>
    </source>
</evidence>
<feature type="compositionally biased region" description="Basic and acidic residues" evidence="2">
    <location>
        <begin position="7"/>
        <end position="23"/>
    </location>
</feature>
<dbReference type="STRING" id="1441469.A0A225B321"/>
<evidence type="ECO:0000313" key="4">
    <source>
        <dbReference type="EMBL" id="OKL61215.1"/>
    </source>
</evidence>
<feature type="region of interest" description="Disordered" evidence="2">
    <location>
        <begin position="1"/>
        <end position="23"/>
    </location>
</feature>
<evidence type="ECO:0000259" key="3">
    <source>
        <dbReference type="Pfam" id="PF09073"/>
    </source>
</evidence>
<sequence>MPKRKHSELENDRTNTGQDDRVNEVKATRLRHKFERGAQLLFRALKTARGFERQKLGRRQKTAKQENDGKTLERLEKEVQVLKALDLEETAERYLHKQLIKAKRISDSPEFARLEKSLTAATSATGPRDPAEANVTARLFKSNPVQNALPDILTDIRTLLGINEIVKKQQKQAAAGEQKLAKKPDEHTKPITSDSVHADNDTSMNDASDDDDGIDYAQFDSRLAPTSDASDSEEASASEHESKPQYNLADDISISSAASESSYLSEPSPPPKSELKSRTKKGKNDDLDKPPKDTTFLPSLMMGGYWSGSESGDDNDDDAAAARPQRKNRMGQQARRALWEKKFGTKANHLQKEAEKRKNKNSGWDMRRGATDDNDANNNARWAKQRDGQSQGFARRRGDYSRDNGHRKDANAAAGGPRSNKTSAASTSLHPSWEAARKAKEQKSQASFEGKKIVFD</sequence>
<keyword evidence="5" id="KW-1185">Reference proteome</keyword>
<feature type="compositionally biased region" description="Basic and acidic residues" evidence="2">
    <location>
        <begin position="396"/>
        <end position="410"/>
    </location>
</feature>
<dbReference type="Proteomes" id="UP000214365">
    <property type="component" value="Unassembled WGS sequence"/>
</dbReference>
<dbReference type="GO" id="GO:0030686">
    <property type="term" value="C:90S preribosome"/>
    <property type="evidence" value="ECO:0007669"/>
    <property type="project" value="TreeGrafter"/>
</dbReference>
<feature type="compositionally biased region" description="Basic and acidic residues" evidence="2">
    <location>
        <begin position="179"/>
        <end position="189"/>
    </location>
</feature>
<feature type="compositionally biased region" description="Low complexity" evidence="2">
    <location>
        <begin position="252"/>
        <end position="266"/>
    </location>
</feature>
<feature type="compositionally biased region" description="Basic and acidic residues" evidence="2">
    <location>
        <begin position="273"/>
        <end position="292"/>
    </location>
</feature>
<feature type="region of interest" description="Disordered" evidence="2">
    <location>
        <begin position="175"/>
        <end position="456"/>
    </location>
</feature>
<gene>
    <name evidence="4" type="ORF">UA08_03386</name>
</gene>
<dbReference type="InterPro" id="IPR037393">
    <property type="entry name" value="Bud22/SRFB1"/>
</dbReference>
<dbReference type="Pfam" id="PF09073">
    <property type="entry name" value="BUD22"/>
    <property type="match status" value="1"/>
</dbReference>
<dbReference type="PANTHER" id="PTHR23325">
    <property type="entry name" value="SERUM RESPONSE FACTOR-BINDING"/>
    <property type="match status" value="1"/>
</dbReference>
<dbReference type="InterPro" id="IPR015158">
    <property type="entry name" value="Bud22_dom"/>
</dbReference>
<evidence type="ECO:0000256" key="2">
    <source>
        <dbReference type="SAM" id="MobiDB-lite"/>
    </source>
</evidence>
<protein>
    <recommendedName>
        <fullName evidence="3">Bud22 domain-containing protein</fullName>
    </recommendedName>
</protein>
<comment type="caution">
    <text evidence="4">The sequence shown here is derived from an EMBL/GenBank/DDBJ whole genome shotgun (WGS) entry which is preliminary data.</text>
</comment>
<dbReference type="EMBL" id="LFMY01000004">
    <property type="protein sequence ID" value="OKL61215.1"/>
    <property type="molecule type" value="Genomic_DNA"/>
</dbReference>
<keyword evidence="1" id="KW-0175">Coiled coil</keyword>
<dbReference type="RefSeq" id="XP_020121336.1">
    <property type="nucleotide sequence ID" value="XM_020265681.1"/>
</dbReference>
<dbReference type="GO" id="GO:0005634">
    <property type="term" value="C:nucleus"/>
    <property type="evidence" value="ECO:0007669"/>
    <property type="project" value="TreeGrafter"/>
</dbReference>
<feature type="compositionally biased region" description="Polar residues" evidence="2">
    <location>
        <begin position="419"/>
        <end position="430"/>
    </location>
</feature>
<evidence type="ECO:0000313" key="5">
    <source>
        <dbReference type="Proteomes" id="UP000214365"/>
    </source>
</evidence>
<feature type="compositionally biased region" description="Basic and acidic residues" evidence="2">
    <location>
        <begin position="435"/>
        <end position="456"/>
    </location>
</feature>
<dbReference type="OrthoDB" id="3364872at2759"/>
<dbReference type="PANTHER" id="PTHR23325:SF1">
    <property type="entry name" value="SERUM RESPONSE FACTOR-BINDING PROTEIN 1"/>
    <property type="match status" value="1"/>
</dbReference>
<dbReference type="AlphaFoldDB" id="A0A225B321"/>
<accession>A0A225B321</accession>
<reference evidence="4 5" key="1">
    <citation type="submission" date="2015-06" db="EMBL/GenBank/DDBJ databases">
        <title>Talaromyces atroroseus IBT 11181 draft genome.</title>
        <authorList>
            <person name="Rasmussen K.B."/>
            <person name="Rasmussen S."/>
            <person name="Petersen B."/>
            <person name="Sicheritz-Ponten T."/>
            <person name="Mortensen U.H."/>
            <person name="Thrane U."/>
        </authorList>
    </citation>
    <scope>NUCLEOTIDE SEQUENCE [LARGE SCALE GENOMIC DNA]</scope>
    <source>
        <strain evidence="4 5">IBT 11181</strain>
    </source>
</reference>
<feature type="domain" description="Bud22" evidence="3">
    <location>
        <begin position="35"/>
        <end position="456"/>
    </location>
</feature>
<organism evidence="4 5">
    <name type="scientific">Talaromyces atroroseus</name>
    <dbReference type="NCBI Taxonomy" id="1441469"/>
    <lineage>
        <taxon>Eukaryota</taxon>
        <taxon>Fungi</taxon>
        <taxon>Dikarya</taxon>
        <taxon>Ascomycota</taxon>
        <taxon>Pezizomycotina</taxon>
        <taxon>Eurotiomycetes</taxon>
        <taxon>Eurotiomycetidae</taxon>
        <taxon>Eurotiales</taxon>
        <taxon>Trichocomaceae</taxon>
        <taxon>Talaromyces</taxon>
        <taxon>Talaromyces sect. Trachyspermi</taxon>
    </lineage>
</organism>
<dbReference type="GeneID" id="31003141"/>
<name>A0A225B321_TALAT</name>